<dbReference type="InterPro" id="IPR038354">
    <property type="entry name" value="VKOR_sf"/>
</dbReference>
<keyword evidence="5 10" id="KW-1133">Transmembrane helix</keyword>
<evidence type="ECO:0000256" key="6">
    <source>
        <dbReference type="ARBA" id="ARBA00023002"/>
    </source>
</evidence>
<dbReference type="PANTHER" id="PTHR34573">
    <property type="entry name" value="VKC DOMAIN-CONTAINING PROTEIN"/>
    <property type="match status" value="1"/>
</dbReference>
<evidence type="ECO:0000259" key="11">
    <source>
        <dbReference type="SMART" id="SM00756"/>
    </source>
</evidence>
<protein>
    <submittedName>
        <fullName evidence="12">Vitamin K epoxide reductase family protein</fullName>
    </submittedName>
</protein>
<dbReference type="InterPro" id="IPR041714">
    <property type="entry name" value="VKOR_Actinobacteria"/>
</dbReference>
<accession>A0A934NSV5</accession>
<evidence type="ECO:0000256" key="4">
    <source>
        <dbReference type="ARBA" id="ARBA00022719"/>
    </source>
</evidence>
<name>A0A934NSV5_9NOCA</name>
<feature type="transmembrane region" description="Helical" evidence="10">
    <location>
        <begin position="162"/>
        <end position="180"/>
    </location>
</feature>
<dbReference type="SMART" id="SM00756">
    <property type="entry name" value="VKc"/>
    <property type="match status" value="1"/>
</dbReference>
<evidence type="ECO:0000256" key="7">
    <source>
        <dbReference type="ARBA" id="ARBA00023136"/>
    </source>
</evidence>
<comment type="caution">
    <text evidence="12">The sequence shown here is derived from an EMBL/GenBank/DDBJ whole genome shotgun (WGS) entry which is preliminary data.</text>
</comment>
<evidence type="ECO:0000256" key="1">
    <source>
        <dbReference type="ARBA" id="ARBA00004141"/>
    </source>
</evidence>
<gene>
    <name evidence="12" type="ORF">JGU71_17500</name>
</gene>
<evidence type="ECO:0000256" key="8">
    <source>
        <dbReference type="ARBA" id="ARBA00023157"/>
    </source>
</evidence>
<keyword evidence="3 10" id="KW-0812">Transmembrane</keyword>
<keyword evidence="6" id="KW-0560">Oxidoreductase</keyword>
<keyword evidence="7 10" id="KW-0472">Membrane</keyword>
<dbReference type="InterPro" id="IPR012932">
    <property type="entry name" value="VKOR"/>
</dbReference>
<feature type="transmembrane region" description="Helical" evidence="10">
    <location>
        <begin position="69"/>
        <end position="91"/>
    </location>
</feature>
<dbReference type="EMBL" id="JAEMNV010000005">
    <property type="protein sequence ID" value="MBJ8340690.1"/>
    <property type="molecule type" value="Genomic_DNA"/>
</dbReference>
<dbReference type="PANTHER" id="PTHR34573:SF1">
    <property type="entry name" value="VITAMIN K EPOXIDE REDUCTASE DOMAIN-CONTAINING PROTEIN"/>
    <property type="match status" value="1"/>
</dbReference>
<keyword evidence="8" id="KW-1015">Disulfide bond</keyword>
<dbReference type="Proteomes" id="UP000655868">
    <property type="component" value="Unassembled WGS sequence"/>
</dbReference>
<organism evidence="12 13">
    <name type="scientific">Antrihabitans stalagmiti</name>
    <dbReference type="NCBI Taxonomy" id="2799499"/>
    <lineage>
        <taxon>Bacteria</taxon>
        <taxon>Bacillati</taxon>
        <taxon>Actinomycetota</taxon>
        <taxon>Actinomycetes</taxon>
        <taxon>Mycobacteriales</taxon>
        <taxon>Nocardiaceae</taxon>
        <taxon>Antrihabitans</taxon>
    </lineage>
</organism>
<feature type="transmembrane region" description="Helical" evidence="10">
    <location>
        <begin position="97"/>
        <end position="115"/>
    </location>
</feature>
<dbReference type="GO" id="GO:0016020">
    <property type="term" value="C:membrane"/>
    <property type="evidence" value="ECO:0007669"/>
    <property type="project" value="UniProtKB-SubCell"/>
</dbReference>
<dbReference type="AlphaFoldDB" id="A0A934NSV5"/>
<evidence type="ECO:0000256" key="10">
    <source>
        <dbReference type="SAM" id="Phobius"/>
    </source>
</evidence>
<keyword evidence="9" id="KW-0676">Redox-active center</keyword>
<comment type="subcellular location">
    <subcellularLocation>
        <location evidence="1">Membrane</location>
        <topology evidence="1">Multi-pass membrane protein</topology>
    </subcellularLocation>
</comment>
<comment type="similarity">
    <text evidence="2">Belongs to the VKOR family.</text>
</comment>
<dbReference type="GO" id="GO:0048038">
    <property type="term" value="F:quinone binding"/>
    <property type="evidence" value="ECO:0007669"/>
    <property type="project" value="UniProtKB-KW"/>
</dbReference>
<evidence type="ECO:0000256" key="3">
    <source>
        <dbReference type="ARBA" id="ARBA00022692"/>
    </source>
</evidence>
<dbReference type="Gene3D" id="1.20.1440.130">
    <property type="entry name" value="VKOR domain"/>
    <property type="match status" value="1"/>
</dbReference>
<dbReference type="GO" id="GO:0016491">
    <property type="term" value="F:oxidoreductase activity"/>
    <property type="evidence" value="ECO:0007669"/>
    <property type="project" value="UniProtKB-KW"/>
</dbReference>
<keyword evidence="4" id="KW-0874">Quinone</keyword>
<evidence type="ECO:0000256" key="5">
    <source>
        <dbReference type="ARBA" id="ARBA00022989"/>
    </source>
</evidence>
<feature type="transmembrane region" description="Helical" evidence="10">
    <location>
        <begin position="122"/>
        <end position="142"/>
    </location>
</feature>
<proteinExistence type="inferred from homology"/>
<dbReference type="Pfam" id="PF07884">
    <property type="entry name" value="VKOR"/>
    <property type="match status" value="1"/>
</dbReference>
<dbReference type="CDD" id="cd12922">
    <property type="entry name" value="VKOR_5"/>
    <property type="match status" value="1"/>
</dbReference>
<evidence type="ECO:0000256" key="9">
    <source>
        <dbReference type="ARBA" id="ARBA00023284"/>
    </source>
</evidence>
<evidence type="ECO:0000313" key="12">
    <source>
        <dbReference type="EMBL" id="MBJ8340690.1"/>
    </source>
</evidence>
<feature type="domain" description="Vitamin K epoxide reductase" evidence="11">
    <location>
        <begin position="5"/>
        <end position="146"/>
    </location>
</feature>
<keyword evidence="13" id="KW-1185">Reference proteome</keyword>
<evidence type="ECO:0000313" key="13">
    <source>
        <dbReference type="Proteomes" id="UP000655868"/>
    </source>
</evidence>
<reference evidence="12" key="1">
    <citation type="submission" date="2020-12" db="EMBL/GenBank/DDBJ databases">
        <title>Antrihabitans popcorni sp. nov. and Antrihabitans auranticaus sp. nov., isolated from a larva cave.</title>
        <authorList>
            <person name="Lee S.D."/>
            <person name="Kim I.S."/>
        </authorList>
    </citation>
    <scope>NUCLEOTIDE SEQUENCE</scope>
    <source>
        <strain evidence="12">YC3-6</strain>
    </source>
</reference>
<evidence type="ECO:0000256" key="2">
    <source>
        <dbReference type="ARBA" id="ARBA00006214"/>
    </source>
</evidence>
<sequence>MTSVRSSSGWLLTIGGLIGLTAAATLTYERWKITADPSYIPSCSINPVLSCGTVMTTPQASVFGFPNSLIGIVGFTLVVAIGALTLTGVTLPRWHWVGLWIGSLLGTVFVCWLIFQSLYRIGALCPYCMAVWLVTLPIQTVAFHRVADGRGGVVKAIDEWRWTIAAVWFAIVAVMVFVRFEDYWKSLI</sequence>
<dbReference type="RefSeq" id="WP_199705558.1">
    <property type="nucleotide sequence ID" value="NZ_JAEMNV010000005.1"/>
</dbReference>